<evidence type="ECO:0000256" key="9">
    <source>
        <dbReference type="ARBA" id="ARBA00048693"/>
    </source>
</evidence>
<proteinExistence type="inferred from homology"/>
<dbReference type="GO" id="GO:0015979">
    <property type="term" value="P:photosynthesis"/>
    <property type="evidence" value="ECO:0007669"/>
    <property type="project" value="UniProtKB-KW"/>
</dbReference>
<comment type="pathway">
    <text evidence="8">Porphyrin-containing compound metabolism.</text>
</comment>
<keyword evidence="7" id="KW-0149">Chlorophyll biosynthesis</keyword>
<comment type="catalytic activity">
    <reaction evidence="9">
        <text>protoporphyrin IX + Mg(2+) + ATP + H2O = Mg-protoporphyrin IX + ADP + phosphate + 3 H(+)</text>
        <dbReference type="Rhea" id="RHEA:13961"/>
        <dbReference type="ChEBI" id="CHEBI:15377"/>
        <dbReference type="ChEBI" id="CHEBI:15378"/>
        <dbReference type="ChEBI" id="CHEBI:18420"/>
        <dbReference type="ChEBI" id="CHEBI:30616"/>
        <dbReference type="ChEBI" id="CHEBI:43474"/>
        <dbReference type="ChEBI" id="CHEBI:57306"/>
        <dbReference type="ChEBI" id="CHEBI:60492"/>
        <dbReference type="ChEBI" id="CHEBI:456216"/>
        <dbReference type="EC" id="6.6.1.1"/>
    </reaction>
</comment>
<keyword evidence="5" id="KW-0547">Nucleotide-binding</keyword>
<evidence type="ECO:0000313" key="13">
    <source>
        <dbReference type="Proteomes" id="UP000032452"/>
    </source>
</evidence>
<comment type="caution">
    <text evidence="12">The sequence shown here is derived from an EMBL/GenBank/DDBJ whole genome shotgun (WGS) entry which is preliminary data.</text>
</comment>
<dbReference type="GO" id="GO:0005524">
    <property type="term" value="F:ATP binding"/>
    <property type="evidence" value="ECO:0007669"/>
    <property type="project" value="UniProtKB-KW"/>
</dbReference>
<feature type="domain" description="Magnesium chelatase subunit H N-terminal" evidence="11">
    <location>
        <begin position="24"/>
        <end position="186"/>
    </location>
</feature>
<dbReference type="Pfam" id="PF11965">
    <property type="entry name" value="DUF3479"/>
    <property type="match status" value="1"/>
</dbReference>
<organism evidence="12 13">
    <name type="scientific">Aliterella atlantica CENA595</name>
    <dbReference type="NCBI Taxonomy" id="1618023"/>
    <lineage>
        <taxon>Bacteria</taxon>
        <taxon>Bacillati</taxon>
        <taxon>Cyanobacteriota</taxon>
        <taxon>Cyanophyceae</taxon>
        <taxon>Chroococcidiopsidales</taxon>
        <taxon>Aliterellaceae</taxon>
        <taxon>Aliterella</taxon>
    </lineage>
</organism>
<dbReference type="GO" id="GO:0015995">
    <property type="term" value="P:chlorophyll biosynthetic process"/>
    <property type="evidence" value="ECO:0007669"/>
    <property type="project" value="UniProtKB-KW"/>
</dbReference>
<dbReference type="NCBIfam" id="NF009140">
    <property type="entry name" value="PRK12493.1"/>
    <property type="match status" value="1"/>
</dbReference>
<evidence type="ECO:0000256" key="4">
    <source>
        <dbReference type="ARBA" id="ARBA00022598"/>
    </source>
</evidence>
<reference evidence="12 13" key="1">
    <citation type="submission" date="2015-02" db="EMBL/GenBank/DDBJ databases">
        <title>Draft genome of a novel marine cyanobacterium (Chroococcales) isolated from South Atlantic Ocean.</title>
        <authorList>
            <person name="Rigonato J."/>
            <person name="Alvarenga D.O."/>
            <person name="Branco L.H."/>
            <person name="Varani A.M."/>
            <person name="Brandini F.P."/>
            <person name="Fiore M.F."/>
        </authorList>
    </citation>
    <scope>NUCLEOTIDE SEQUENCE [LARGE SCALE GENOMIC DNA]</scope>
    <source>
        <strain evidence="12 13">CENA595</strain>
    </source>
</reference>
<dbReference type="CDD" id="cd10150">
    <property type="entry name" value="CobN_like"/>
    <property type="match status" value="1"/>
</dbReference>
<keyword evidence="13" id="KW-1185">Reference proteome</keyword>
<dbReference type="PANTHER" id="PTHR44119:SF1">
    <property type="entry name" value="MAGNESIUM-CHELATASE SUBUNIT CHLH, CHLOROPLASTIC"/>
    <property type="match status" value="1"/>
</dbReference>
<feature type="domain" description="CobN/magnesium chelatase" evidence="10">
    <location>
        <begin position="190"/>
        <end position="1309"/>
    </location>
</feature>
<protein>
    <recommendedName>
        <fullName evidence="2">magnesium chelatase</fullName>
        <ecNumber evidence="2">6.6.1.1</ecNumber>
    </recommendedName>
</protein>
<keyword evidence="4 12" id="KW-0436">Ligase</keyword>
<dbReference type="InterPro" id="IPR022571">
    <property type="entry name" value="Mg_chelatase_H_N"/>
</dbReference>
<dbReference type="OrthoDB" id="9757976at2"/>
<dbReference type="EMBL" id="JYON01000008">
    <property type="protein sequence ID" value="KJH71928.1"/>
    <property type="molecule type" value="Genomic_DNA"/>
</dbReference>
<dbReference type="EC" id="6.6.1.1" evidence="2"/>
<evidence type="ECO:0000259" key="10">
    <source>
        <dbReference type="Pfam" id="PF02514"/>
    </source>
</evidence>
<accession>A0A0D8ZT39</accession>
<evidence type="ECO:0000256" key="7">
    <source>
        <dbReference type="ARBA" id="ARBA00023171"/>
    </source>
</evidence>
<dbReference type="Proteomes" id="UP000032452">
    <property type="component" value="Unassembled WGS sequence"/>
</dbReference>
<evidence type="ECO:0000256" key="1">
    <source>
        <dbReference type="ARBA" id="ARBA00010851"/>
    </source>
</evidence>
<comment type="similarity">
    <text evidence="1">Belongs to the Mg-chelatase subunit H family.</text>
</comment>
<gene>
    <name evidence="12" type="ORF">UH38_09390</name>
</gene>
<evidence type="ECO:0000313" key="12">
    <source>
        <dbReference type="EMBL" id="KJH71928.1"/>
    </source>
</evidence>
<evidence type="ECO:0000256" key="8">
    <source>
        <dbReference type="ARBA" id="ARBA00023444"/>
    </source>
</evidence>
<evidence type="ECO:0000256" key="5">
    <source>
        <dbReference type="ARBA" id="ARBA00022741"/>
    </source>
</evidence>
<dbReference type="PATRIC" id="fig|1618023.3.peg.3624"/>
<dbReference type="Pfam" id="PF02514">
    <property type="entry name" value="CobN-Mg_chel"/>
    <property type="match status" value="1"/>
</dbReference>
<sequence>MFTHVKSTIRHIAPDHLRGRSLIKVVYVVLESQYQSALSQAVRSINDNHPAVAIEISGYLIEELRSPENYSEFQRDVANANIFIGSLIFIEDLADKVVAAVEPHRDRLDAAVIFPSMPQVMRLNKMGSFSMAQLGQSKSAIAQFMRNRKEKSGASFQDGMLKLLQTLPKVLKYLPIDKAQDARNFMLSFQYWLGGSSENLENFLLMLADKYIFKDVKAQLGAALKYQEPVTYPDMGIWHPLSTRMFEDVKEYLNWYNSRKDISADLKDPLAPCVGLVLQRTHLVTGDDAHYVAMVQEFEAMGARVIPVFAGGLDFSKPVDAYFWDNASSAPLIDVVVSLTGFALVGGPARQDHPKAIEALKKLNRPYMVALPLVFQTTQEWQDSDLGLHPIQVALQIAIPELDGAIEPIILSGRDANTGKAIALQDRIEAVAGRALKWANLRRQPKLQKKVAITVFSFPPDKGNVGTAAYLDVFGSIYEVMQALKNNGYDLPDLPDSAAALMQEVIHDAQAQYSSPELNVAYKMSVPEYEQLTPYSQRLEENWGPPPGHLNSDGQNLLIYGKQFGNVFIGVQPTFGYEGDPMRLLFSRSASPHHGFAAYYTYLEQIWQADAVLHFGTHGSLEFMPGKQMGMSNDCYPDNLIGSIPNLYYYAANNPSEATIAKRRSYAETISYLTPPAENAGLYKGLKELSELIASYQTLKDSGRGIPIVNTIMDKCRIVNLDKDIALPETDARDMTAQERDNIVGMVYRKLMEIESRLLPCGLHVIGKPPSAEEAIATLVNIASLDRLEQEVLSLPRIIANSIGRNIEQVYTNSDKGILEDVELLQQITLATRTAVAALVKAQTDAEGRVSKVAKLNFFNMGKKEPWIEALHQAGYAKVDTQELKPLFEYLEFCLQQVCADNELGALLKALEGEYVLPGPGGDPIRNPDVLPTGKNIHALDPQSIPTTAAVLSAKIVVDRLIARQKAENDGNYPETIACVLWGTDNIKTYGESLAQVMWMVGVRPVPDALGRVNKLELIPLAELGRPRIDVVINCSGVFRDLFINQMNLLDKAVKMAAEADEPPSMNYVRKHALAQAEEMGINLRQAATRVFSNASGSYSSNINLAVENSTWDSEAELQDMYLSRKSYAFSADDPGMMDQSQQIFETALKTVDVTFQNLDSSEISLTDVSHYFDSDPTKLVASLRQDGKMPSSFIADTTTANAQVRSLSETVRLDARTKLLNPKWYEGMLNHGYEGVRELSKRLVNTMGWSATAGAVDNWIYEDTNSTFIQDEAMRQRLMNLNPHSFRKVVSTLLEVNGRGYWETSESNLQMLRELYQEVEDRIEGIE</sequence>
<evidence type="ECO:0000259" key="11">
    <source>
        <dbReference type="Pfam" id="PF11965"/>
    </source>
</evidence>
<evidence type="ECO:0000256" key="2">
    <source>
        <dbReference type="ARBA" id="ARBA00012825"/>
    </source>
</evidence>
<evidence type="ECO:0000256" key="6">
    <source>
        <dbReference type="ARBA" id="ARBA00022840"/>
    </source>
</evidence>
<dbReference type="InterPro" id="IPR003672">
    <property type="entry name" value="CobN/Mg_chltase"/>
</dbReference>
<dbReference type="RefSeq" id="WP_045054397.1">
    <property type="nucleotide sequence ID" value="NZ_CAWMDP010000041.1"/>
</dbReference>
<evidence type="ECO:0000256" key="3">
    <source>
        <dbReference type="ARBA" id="ARBA00022531"/>
    </source>
</evidence>
<keyword evidence="3" id="KW-0602">Photosynthesis</keyword>
<dbReference type="InterPro" id="IPR011771">
    <property type="entry name" value="BchH"/>
</dbReference>
<dbReference type="NCBIfam" id="TIGR02025">
    <property type="entry name" value="BchH"/>
    <property type="match status" value="1"/>
</dbReference>
<dbReference type="STRING" id="1618023.UH38_09390"/>
<dbReference type="PANTHER" id="PTHR44119">
    <property type="entry name" value="MAGNESIUM-CHELATASE SUBUNIT CHLH, CHLOROPLASTIC"/>
    <property type="match status" value="1"/>
</dbReference>
<dbReference type="GO" id="GO:0016851">
    <property type="term" value="F:magnesium chelatase activity"/>
    <property type="evidence" value="ECO:0007669"/>
    <property type="project" value="UniProtKB-EC"/>
</dbReference>
<keyword evidence="6" id="KW-0067">ATP-binding</keyword>
<name>A0A0D8ZT39_9CYAN</name>